<dbReference type="RefSeq" id="WP_096360534.1">
    <property type="nucleotide sequence ID" value="NZ_AP014879.1"/>
</dbReference>
<dbReference type="InParanoid" id="A0A1B4XG05"/>
<organism evidence="2 3">
    <name type="scientific">Sulfuricaulis limicola</name>
    <dbReference type="NCBI Taxonomy" id="1620215"/>
    <lineage>
        <taxon>Bacteria</taxon>
        <taxon>Pseudomonadati</taxon>
        <taxon>Pseudomonadota</taxon>
        <taxon>Gammaproteobacteria</taxon>
        <taxon>Acidiferrobacterales</taxon>
        <taxon>Acidiferrobacteraceae</taxon>
        <taxon>Sulfuricaulis</taxon>
    </lineage>
</organism>
<dbReference type="OrthoDB" id="6008970at2"/>
<feature type="signal peptide" evidence="1">
    <location>
        <begin position="1"/>
        <end position="19"/>
    </location>
</feature>
<dbReference type="PROSITE" id="PS51257">
    <property type="entry name" value="PROKAR_LIPOPROTEIN"/>
    <property type="match status" value="1"/>
</dbReference>
<evidence type="ECO:0000313" key="3">
    <source>
        <dbReference type="Proteomes" id="UP000243180"/>
    </source>
</evidence>
<keyword evidence="1" id="KW-0732">Signal</keyword>
<dbReference type="AlphaFoldDB" id="A0A1B4XG05"/>
<reference evidence="2 3" key="1">
    <citation type="submission" date="2015-05" db="EMBL/GenBank/DDBJ databases">
        <title>Complete genome sequence of a sulfur-oxidizing gammaproteobacterium strain HA5.</title>
        <authorList>
            <person name="Miura A."/>
            <person name="Kojima H."/>
            <person name="Fukui M."/>
        </authorList>
    </citation>
    <scope>NUCLEOTIDE SEQUENCE [LARGE SCALE GENOMIC DNA]</scope>
    <source>
        <strain evidence="2 3">HA5</strain>
    </source>
</reference>
<accession>A0A1B4XG05</accession>
<proteinExistence type="predicted"/>
<sequence>MKAFRTSSLVLLLALTVVACGKKETPAPAAPPATQATQPAAPAGVTVAAVNLGNALGADKRVTAPSTSFARNDTIYAVVETLGSGNTTLKARWTFHKGDNVATVNETSQTIAANGPAVNEFHVSMPGGWPAGDYQVEIFANDKSAGASKFTIQ</sequence>
<evidence type="ECO:0000256" key="1">
    <source>
        <dbReference type="SAM" id="SignalP"/>
    </source>
</evidence>
<feature type="chain" id="PRO_5008572365" evidence="1">
    <location>
        <begin position="20"/>
        <end position="153"/>
    </location>
</feature>
<evidence type="ECO:0000313" key="2">
    <source>
        <dbReference type="EMBL" id="BAV33709.1"/>
    </source>
</evidence>
<gene>
    <name evidence="2" type="ORF">SCL_1398</name>
</gene>
<protein>
    <submittedName>
        <fullName evidence="2">Uncharacterized protein</fullName>
    </submittedName>
</protein>
<dbReference type="KEGG" id="slim:SCL_1398"/>
<keyword evidence="3" id="KW-1185">Reference proteome</keyword>
<name>A0A1B4XG05_9GAMM</name>
<dbReference type="EMBL" id="AP014879">
    <property type="protein sequence ID" value="BAV33709.1"/>
    <property type="molecule type" value="Genomic_DNA"/>
</dbReference>
<dbReference type="Proteomes" id="UP000243180">
    <property type="component" value="Chromosome"/>
</dbReference>